<dbReference type="CDD" id="cd00094">
    <property type="entry name" value="HX"/>
    <property type="match status" value="2"/>
</dbReference>
<keyword evidence="5" id="KW-0813">Transport</keyword>
<feature type="domain" description="Thyroglobulin type-1" evidence="18">
    <location>
        <begin position="191"/>
        <end position="260"/>
    </location>
</feature>
<keyword evidence="13" id="KW-0325">Glycoprotein</keyword>
<dbReference type="InterPro" id="IPR018487">
    <property type="entry name" value="Hemopexin-like_repeat"/>
</dbReference>
<dbReference type="RefSeq" id="XP_028286323.1">
    <property type="nucleotide sequence ID" value="XM_028430522.1"/>
</dbReference>
<feature type="disulfide bond" evidence="14">
    <location>
        <begin position="73"/>
        <end position="80"/>
    </location>
</feature>
<dbReference type="InterPro" id="IPR036857">
    <property type="entry name" value="Thyroglobulin_1_sf"/>
</dbReference>
<dbReference type="PROSITE" id="PS00484">
    <property type="entry name" value="THYROGLOBULIN_1_1"/>
    <property type="match status" value="3"/>
</dbReference>
<dbReference type="Gene3D" id="4.10.800.10">
    <property type="entry name" value="Thyroglobulin type-1"/>
    <property type="match status" value="3"/>
</dbReference>
<dbReference type="PROSITE" id="PS51162">
    <property type="entry name" value="THYROGLOBULIN_1_2"/>
    <property type="match status" value="3"/>
</dbReference>
<keyword evidence="9 17" id="KW-0732">Signal</keyword>
<evidence type="ECO:0000313" key="20">
    <source>
        <dbReference type="RefSeq" id="XP_028286323.1"/>
    </source>
</evidence>
<feature type="disulfide bond" evidence="14">
    <location>
        <begin position="230"/>
        <end position="237"/>
    </location>
</feature>
<evidence type="ECO:0000256" key="1">
    <source>
        <dbReference type="ARBA" id="ARBA00002031"/>
    </source>
</evidence>
<feature type="compositionally biased region" description="Basic and acidic residues" evidence="16">
    <location>
        <begin position="182"/>
        <end position="201"/>
    </location>
</feature>
<dbReference type="FunFam" id="2.110.10.10:FF:000009">
    <property type="entry name" value="Hemopexin"/>
    <property type="match status" value="1"/>
</dbReference>
<accession>A0A6P7K9X3</accession>
<evidence type="ECO:0000256" key="8">
    <source>
        <dbReference type="ARBA" id="ARBA00022723"/>
    </source>
</evidence>
<evidence type="ECO:0000256" key="13">
    <source>
        <dbReference type="ARBA" id="ARBA00023180"/>
    </source>
</evidence>
<dbReference type="PANTHER" id="PTHR12352:SF3">
    <property type="entry name" value="NIDOGEN-2"/>
    <property type="match status" value="1"/>
</dbReference>
<name>A0A6P7K9X3_9TELE</name>
<dbReference type="SMART" id="SM00211">
    <property type="entry name" value="TY"/>
    <property type="match status" value="3"/>
</dbReference>
<protein>
    <recommendedName>
        <fullName evidence="4">Hemopexin</fullName>
    </recommendedName>
</protein>
<dbReference type="InParanoid" id="A0A6P7K9X3"/>
<evidence type="ECO:0000256" key="4">
    <source>
        <dbReference type="ARBA" id="ARBA00013632"/>
    </source>
</evidence>
<dbReference type="SUPFAM" id="SSF50923">
    <property type="entry name" value="Hemopexin-like domain"/>
    <property type="match status" value="2"/>
</dbReference>
<dbReference type="InterPro" id="IPR036375">
    <property type="entry name" value="Hemopexin-like_dom_sf"/>
</dbReference>
<evidence type="ECO:0000256" key="2">
    <source>
        <dbReference type="ARBA" id="ARBA00004613"/>
    </source>
</evidence>
<dbReference type="PROSITE" id="PS51642">
    <property type="entry name" value="HEMOPEXIN_2"/>
    <property type="match status" value="4"/>
</dbReference>
<comment type="subcellular location">
    <subcellularLocation>
        <location evidence="2">Secreted</location>
    </subcellularLocation>
</comment>
<dbReference type="GO" id="GO:0005615">
    <property type="term" value="C:extracellular space"/>
    <property type="evidence" value="ECO:0007669"/>
    <property type="project" value="TreeGrafter"/>
</dbReference>
<keyword evidence="11" id="KW-0408">Iron</keyword>
<evidence type="ECO:0000256" key="7">
    <source>
        <dbReference type="ARBA" id="ARBA00022617"/>
    </source>
</evidence>
<gene>
    <name evidence="20" type="primary">LOC114451715</name>
</gene>
<feature type="signal peptide" evidence="17">
    <location>
        <begin position="1"/>
        <end position="19"/>
    </location>
</feature>
<evidence type="ECO:0000256" key="12">
    <source>
        <dbReference type="ARBA" id="ARBA00023157"/>
    </source>
</evidence>
<keyword evidence="12 14" id="KW-1015">Disulfide bond</keyword>
<feature type="repeat" description="Hemopexin" evidence="15">
    <location>
        <begin position="522"/>
        <end position="569"/>
    </location>
</feature>
<comment type="similarity">
    <text evidence="3">Belongs to the hemopexin family.</text>
</comment>
<dbReference type="InterPro" id="IPR000585">
    <property type="entry name" value="Hemopexin-like_dom"/>
</dbReference>
<comment type="caution">
    <text evidence="14">Lacks conserved residue(s) required for the propagation of feature annotation.</text>
</comment>
<keyword evidence="19" id="KW-1185">Reference proteome</keyword>
<dbReference type="GO" id="GO:0046872">
    <property type="term" value="F:metal ion binding"/>
    <property type="evidence" value="ECO:0007669"/>
    <property type="project" value="UniProtKB-KW"/>
</dbReference>
<dbReference type="PANTHER" id="PTHR12352">
    <property type="entry name" value="SECRETED MODULAR CALCIUM-BINDING PROTEIN"/>
    <property type="match status" value="1"/>
</dbReference>
<keyword evidence="7" id="KW-0349">Heme</keyword>
<feature type="repeat" description="Hemopexin" evidence="15">
    <location>
        <begin position="612"/>
        <end position="661"/>
    </location>
</feature>
<feature type="region of interest" description="Disordered" evidence="16">
    <location>
        <begin position="90"/>
        <end position="110"/>
    </location>
</feature>
<evidence type="ECO:0000256" key="3">
    <source>
        <dbReference type="ARBA" id="ARBA00011072"/>
    </source>
</evidence>
<dbReference type="Pfam" id="PF00086">
    <property type="entry name" value="Thyroglobulin_1"/>
    <property type="match status" value="3"/>
</dbReference>
<dbReference type="SUPFAM" id="SSF57610">
    <property type="entry name" value="Thyroglobulin type-1 domain"/>
    <property type="match status" value="3"/>
</dbReference>
<dbReference type="Proteomes" id="UP000515145">
    <property type="component" value="Chromosome 2"/>
</dbReference>
<keyword evidence="6" id="KW-0964">Secreted</keyword>
<proteinExistence type="inferred from homology"/>
<feature type="repeat" description="Hemopexin" evidence="15">
    <location>
        <begin position="415"/>
        <end position="461"/>
    </location>
</feature>
<evidence type="ECO:0000256" key="17">
    <source>
        <dbReference type="SAM" id="SignalP"/>
    </source>
</evidence>
<dbReference type="InterPro" id="IPR000716">
    <property type="entry name" value="Thyroglobulin_1"/>
</dbReference>
<evidence type="ECO:0000256" key="11">
    <source>
        <dbReference type="ARBA" id="ARBA00023004"/>
    </source>
</evidence>
<keyword evidence="10" id="KW-0677">Repeat</keyword>
<evidence type="ECO:0000256" key="15">
    <source>
        <dbReference type="PROSITE-ProRule" id="PRU01011"/>
    </source>
</evidence>
<evidence type="ECO:0000256" key="14">
    <source>
        <dbReference type="PROSITE-ProRule" id="PRU00500"/>
    </source>
</evidence>
<evidence type="ECO:0000256" key="5">
    <source>
        <dbReference type="ARBA" id="ARBA00022448"/>
    </source>
</evidence>
<evidence type="ECO:0000259" key="18">
    <source>
        <dbReference type="PROSITE" id="PS51162"/>
    </source>
</evidence>
<organism evidence="19 20">
    <name type="scientific">Parambassis ranga</name>
    <name type="common">Indian glassy fish</name>
    <dbReference type="NCBI Taxonomy" id="210632"/>
    <lineage>
        <taxon>Eukaryota</taxon>
        <taxon>Metazoa</taxon>
        <taxon>Chordata</taxon>
        <taxon>Craniata</taxon>
        <taxon>Vertebrata</taxon>
        <taxon>Euteleostomi</taxon>
        <taxon>Actinopterygii</taxon>
        <taxon>Neopterygii</taxon>
        <taxon>Teleostei</taxon>
        <taxon>Neoteleostei</taxon>
        <taxon>Acanthomorphata</taxon>
        <taxon>Ovalentaria</taxon>
        <taxon>Ambassidae</taxon>
        <taxon>Parambassis</taxon>
    </lineage>
</organism>
<feature type="repeat" description="Hemopexin" evidence="15">
    <location>
        <begin position="317"/>
        <end position="369"/>
    </location>
</feature>
<dbReference type="Pfam" id="PF00045">
    <property type="entry name" value="Hemopexin"/>
    <property type="match status" value="1"/>
</dbReference>
<dbReference type="OrthoDB" id="8953614at2759"/>
<reference evidence="20" key="1">
    <citation type="submission" date="2025-08" db="UniProtKB">
        <authorList>
            <consortium name="RefSeq"/>
        </authorList>
    </citation>
    <scope>IDENTIFICATION</scope>
</reference>
<feature type="chain" id="PRO_5028208206" description="Hemopexin" evidence="17">
    <location>
        <begin position="20"/>
        <end position="663"/>
    </location>
</feature>
<evidence type="ECO:0000256" key="9">
    <source>
        <dbReference type="ARBA" id="ARBA00022729"/>
    </source>
</evidence>
<feature type="domain" description="Thyroglobulin type-1" evidence="18">
    <location>
        <begin position="34"/>
        <end position="104"/>
    </location>
</feature>
<keyword evidence="8" id="KW-0479">Metal-binding</keyword>
<comment type="function">
    <text evidence="1">Binds heme and transports it to the liver for breakdown and iron recovery, after which the free hemopexin returns to the circulation.</text>
</comment>
<dbReference type="InterPro" id="IPR051950">
    <property type="entry name" value="Dev_reg/Prot_inhib"/>
</dbReference>
<dbReference type="CDD" id="cd00191">
    <property type="entry name" value="TY"/>
    <property type="match status" value="3"/>
</dbReference>
<feature type="disulfide bond" evidence="14">
    <location>
        <begin position="151"/>
        <end position="158"/>
    </location>
</feature>
<dbReference type="Gene3D" id="2.110.10.10">
    <property type="entry name" value="Hemopexin-like domain"/>
    <property type="match status" value="2"/>
</dbReference>
<dbReference type="SMART" id="SM00120">
    <property type="entry name" value="HX"/>
    <property type="match status" value="7"/>
</dbReference>
<feature type="domain" description="Thyroglobulin type-1" evidence="18">
    <location>
        <begin position="112"/>
        <end position="182"/>
    </location>
</feature>
<evidence type="ECO:0000313" key="19">
    <source>
        <dbReference type="Proteomes" id="UP000515145"/>
    </source>
</evidence>
<evidence type="ECO:0000256" key="10">
    <source>
        <dbReference type="ARBA" id="ARBA00022737"/>
    </source>
</evidence>
<evidence type="ECO:0000256" key="16">
    <source>
        <dbReference type="SAM" id="MobiDB-lite"/>
    </source>
</evidence>
<feature type="region of interest" description="Disordered" evidence="16">
    <location>
        <begin position="169"/>
        <end position="209"/>
    </location>
</feature>
<dbReference type="GeneID" id="114451715"/>
<evidence type="ECO:0000256" key="6">
    <source>
        <dbReference type="ARBA" id="ARBA00022525"/>
    </source>
</evidence>
<sequence>MELFTKALLLCVALALSNAAPQPPPGAAGRGRTRGLCENHRDRVRGTSPDGVPMIGAYMPQCDEDGQYRPQQCHGSTGYCWCVNRRGQEKPGTKTPPGTPSVECPQHDQRLKTPCEHHQDSVQTTTADGLPLAGVYVPRCDADGQYEPQQCHPSTGYCWCVDRRGQKKQETETPPGTPSVECPKHTDERPKTRCENHRDGLGTRPPGAMPAVGAFVPQCDPEGQYTPKQCHGSTGFCWCVDSRGQEKAGTKTPPGSSVQCADHGIPDRCSGIEFDAITPDEKGNTFFFKGGHIWKGFRGPALHASDFFKDMDEEHNIGRVDAAFRMHNPENPNAHDHVFFFLDDKVFSYYNQTLEAGYPKPIQEVFPGVPSQLDAAVECPKEECRTDSVLFFKGQDVHIFDIPTKTVKTKNWPHLPRCTSAVRWLEHYYCFNGNNFTRFHPVSGEVTGAYPKDARNYFMRCANFGHGMGYRTPKCSEMKLDAITTDDAGKSYLFAGPIYMRLDTKRDGLHAFPITRLWKEVRGGVDAVFSYTDKTYIIQGNQVYIYKGGAQYTLVEGYPKTLKEELGIEGRVDAAFVCPNENLVHVIQGQKLIDVDLTTTPRTIARDVPLPLSDIDAALCKTEGIYLFKGGQFYKYESPMILAAGRIAPLSQKITSEMMGCLD</sequence>
<dbReference type="AlphaFoldDB" id="A0A6P7K9X3"/>